<keyword evidence="3 11" id="KW-0285">Flavoprotein</keyword>
<dbReference type="PANTHER" id="PTHR43665:SF1">
    <property type="entry name" value="ISOPENTENYL-DIPHOSPHATE DELTA-ISOMERASE"/>
    <property type="match status" value="1"/>
</dbReference>
<comment type="subcellular location">
    <subcellularLocation>
        <location evidence="11">Cytoplasm</location>
    </subcellularLocation>
</comment>
<feature type="binding site" evidence="11">
    <location>
        <position position="125"/>
    </location>
    <ligand>
        <name>FMN</name>
        <dbReference type="ChEBI" id="CHEBI:58210"/>
    </ligand>
</feature>
<feature type="binding site" evidence="11">
    <location>
        <begin position="8"/>
        <end position="9"/>
    </location>
    <ligand>
        <name>substrate</name>
    </ligand>
</feature>
<evidence type="ECO:0000259" key="12">
    <source>
        <dbReference type="Pfam" id="PF01070"/>
    </source>
</evidence>
<evidence type="ECO:0000256" key="3">
    <source>
        <dbReference type="ARBA" id="ARBA00022630"/>
    </source>
</evidence>
<dbReference type="RefSeq" id="WP_114694567.1">
    <property type="nucleotide sequence ID" value="NZ_QQOH01000001.1"/>
</dbReference>
<feature type="binding site" evidence="11">
    <location>
        <position position="222"/>
    </location>
    <ligand>
        <name>FMN</name>
        <dbReference type="ChEBI" id="CHEBI:58210"/>
    </ligand>
</feature>
<dbReference type="SUPFAM" id="SSF51395">
    <property type="entry name" value="FMN-linked oxidoreductases"/>
    <property type="match status" value="1"/>
</dbReference>
<dbReference type="InterPro" id="IPR000262">
    <property type="entry name" value="FMN-dep_DH"/>
</dbReference>
<dbReference type="GO" id="GO:0005737">
    <property type="term" value="C:cytoplasm"/>
    <property type="evidence" value="ECO:0007669"/>
    <property type="project" value="UniProtKB-SubCell"/>
</dbReference>
<keyword evidence="8 11" id="KW-0414">Isoprene biosynthesis</keyword>
<evidence type="ECO:0000256" key="1">
    <source>
        <dbReference type="ARBA" id="ARBA00001917"/>
    </source>
</evidence>
<comment type="cofactor">
    <cofactor evidence="11">
        <name>Mg(2+)</name>
        <dbReference type="ChEBI" id="CHEBI:18420"/>
    </cofactor>
</comment>
<keyword evidence="9 11" id="KW-0413">Isomerase</keyword>
<dbReference type="InterPro" id="IPR013785">
    <property type="entry name" value="Aldolase_TIM"/>
</dbReference>
<comment type="similarity">
    <text evidence="11">Belongs to the IPP isomerase type 2 family.</text>
</comment>
<feature type="binding site" evidence="11">
    <location>
        <begin position="97"/>
        <end position="99"/>
    </location>
    <ligand>
        <name>substrate</name>
    </ligand>
</feature>
<dbReference type="InterPro" id="IPR011179">
    <property type="entry name" value="IPdP_isomerase"/>
</dbReference>
<dbReference type="GO" id="GO:0000287">
    <property type="term" value="F:magnesium ion binding"/>
    <property type="evidence" value="ECO:0007669"/>
    <property type="project" value="UniProtKB-UniRule"/>
</dbReference>
<feature type="binding site" evidence="11">
    <location>
        <begin position="293"/>
        <end position="294"/>
    </location>
    <ligand>
        <name>FMN</name>
        <dbReference type="ChEBI" id="CHEBI:58210"/>
    </ligand>
</feature>
<dbReference type="NCBIfam" id="TIGR02151">
    <property type="entry name" value="IPP_isom_2"/>
    <property type="match status" value="1"/>
</dbReference>
<dbReference type="GO" id="GO:0004452">
    <property type="term" value="F:isopentenyl-diphosphate delta-isomerase activity"/>
    <property type="evidence" value="ECO:0007669"/>
    <property type="project" value="UniProtKB-UniRule"/>
</dbReference>
<keyword evidence="2 11" id="KW-0963">Cytoplasm</keyword>
<dbReference type="EC" id="5.3.3.2" evidence="11"/>
<dbReference type="GO" id="GO:0010181">
    <property type="term" value="F:FMN binding"/>
    <property type="evidence" value="ECO:0007669"/>
    <property type="project" value="UniProtKB-UniRule"/>
</dbReference>
<keyword evidence="6 11" id="KW-0460">Magnesium</keyword>
<gene>
    <name evidence="11" type="primary">fni</name>
    <name evidence="13" type="ORF">DV711_05225</name>
</gene>
<dbReference type="PIRSF" id="PIRSF003314">
    <property type="entry name" value="IPP_isomerase"/>
    <property type="match status" value="1"/>
</dbReference>
<dbReference type="GO" id="GO:0016491">
    <property type="term" value="F:oxidoreductase activity"/>
    <property type="evidence" value="ECO:0007669"/>
    <property type="project" value="InterPro"/>
</dbReference>
<proteinExistence type="inferred from homology"/>
<evidence type="ECO:0000256" key="10">
    <source>
        <dbReference type="ARBA" id="ARBA00025810"/>
    </source>
</evidence>
<evidence type="ECO:0000256" key="6">
    <source>
        <dbReference type="ARBA" id="ARBA00022842"/>
    </source>
</evidence>
<keyword evidence="7 11" id="KW-0521">NADP</keyword>
<evidence type="ECO:0000313" key="14">
    <source>
        <dbReference type="Proteomes" id="UP000253769"/>
    </source>
</evidence>
<dbReference type="OrthoDB" id="9795032at2"/>
<keyword evidence="4 11" id="KW-0288">FMN</keyword>
<comment type="function">
    <text evidence="11">Involved in the biosynthesis of isoprenoids. Catalyzes the 1,3-allylic rearrangement of the homoallylic substrate isopentenyl (IPP) to its allylic isomer, dimethylallyl diphosphate (DMAPP).</text>
</comment>
<dbReference type="Proteomes" id="UP000253769">
    <property type="component" value="Unassembled WGS sequence"/>
</dbReference>
<dbReference type="GO" id="GO:0008299">
    <property type="term" value="P:isoprenoid biosynthetic process"/>
    <property type="evidence" value="ECO:0007669"/>
    <property type="project" value="UniProtKB-UniRule"/>
</dbReference>
<dbReference type="Gene3D" id="3.20.20.70">
    <property type="entry name" value="Aldolase class I"/>
    <property type="match status" value="1"/>
</dbReference>
<feature type="binding site" evidence="11">
    <location>
        <begin position="272"/>
        <end position="274"/>
    </location>
    <ligand>
        <name>FMN</name>
        <dbReference type="ChEBI" id="CHEBI:58210"/>
    </ligand>
</feature>
<evidence type="ECO:0000256" key="7">
    <source>
        <dbReference type="ARBA" id="ARBA00022857"/>
    </source>
</evidence>
<feature type="binding site" evidence="11">
    <location>
        <position position="160"/>
    </location>
    <ligand>
        <name>substrate</name>
    </ligand>
</feature>
<protein>
    <recommendedName>
        <fullName evidence="11">Isopentenyl-diphosphate delta-isomerase</fullName>
        <shortName evidence="11">IPP isomerase</shortName>
        <ecNumber evidence="11">5.3.3.2</ecNumber>
    </recommendedName>
    <alternativeName>
        <fullName evidence="11">Isopentenyl diphosphate:dimethylallyl diphosphate isomerase</fullName>
    </alternativeName>
    <alternativeName>
        <fullName evidence="11">Isopentenyl pyrophosphate isomerase</fullName>
    </alternativeName>
    <alternativeName>
        <fullName evidence="11">Type 2 isopentenyl diphosphate isomerase</fullName>
        <shortName evidence="11">IDI-2</shortName>
    </alternativeName>
</protein>
<keyword evidence="5 11" id="KW-0479">Metal-binding</keyword>
<organism evidence="13 14">
    <name type="scientific">Motiliproteus coralliicola</name>
    <dbReference type="NCBI Taxonomy" id="2283196"/>
    <lineage>
        <taxon>Bacteria</taxon>
        <taxon>Pseudomonadati</taxon>
        <taxon>Pseudomonadota</taxon>
        <taxon>Gammaproteobacteria</taxon>
        <taxon>Oceanospirillales</taxon>
        <taxon>Oceanospirillaceae</taxon>
        <taxon>Motiliproteus</taxon>
    </lineage>
</organism>
<evidence type="ECO:0000256" key="5">
    <source>
        <dbReference type="ARBA" id="ARBA00022723"/>
    </source>
</evidence>
<keyword evidence="14" id="KW-1185">Reference proteome</keyword>
<comment type="caution">
    <text evidence="11">Lacks conserved residue(s) required for the propagation of feature annotation.</text>
</comment>
<dbReference type="GO" id="GO:0070402">
    <property type="term" value="F:NADPH binding"/>
    <property type="evidence" value="ECO:0007669"/>
    <property type="project" value="UniProtKB-UniRule"/>
</dbReference>
<comment type="cofactor">
    <cofactor evidence="11">
        <name>NADPH</name>
        <dbReference type="ChEBI" id="CHEBI:57783"/>
    </cofactor>
</comment>
<feature type="binding site" evidence="11">
    <location>
        <position position="192"/>
    </location>
    <ligand>
        <name>FMN</name>
        <dbReference type="ChEBI" id="CHEBI:58210"/>
    </ligand>
</feature>
<sequence length="343" mass="37449">MSDPTNSRKTEHIRAIEKDAGVDRNHHHYDAIRLRHRALPQLDLNQIDPSCEFLGKKLSFPLLISSMTGGDHEQLRTINRNLAIAAERCGVAMAVGSQRVMFSHPGAKASFELRQYAPTALLMGNLGAVQLNYGFDIEQARRAVEILDADALFLHLNPLQEAVQPEGDTDFSGLDKKIKALVEALDQPVILKEVGAGLAPEDVELGLENGVQIFDLAGSGGTSWSRIEHHRCRPDGERSLGLLFQDWGIPTPTALGLARPYMQQAQFIASGGLRSGIDMVKSVILGGSLCGMAAPFLKPAMESPEAVMTTIEHIKREFVTAMFLLGAADLEQLRLNDALLLDE</sequence>
<reference evidence="13 14" key="1">
    <citation type="submission" date="2018-07" db="EMBL/GenBank/DDBJ databases">
        <title>Motiliproteus coralliicola sp. nov., a bacterium isolated from Coral.</title>
        <authorList>
            <person name="Wang G."/>
        </authorList>
    </citation>
    <scope>NUCLEOTIDE SEQUENCE [LARGE SCALE GENOMIC DNA]</scope>
    <source>
        <strain evidence="13 14">C34</strain>
    </source>
</reference>
<dbReference type="PANTHER" id="PTHR43665">
    <property type="entry name" value="ISOPENTENYL-DIPHOSPHATE DELTA-ISOMERASE"/>
    <property type="match status" value="1"/>
</dbReference>
<evidence type="ECO:0000313" key="13">
    <source>
        <dbReference type="EMBL" id="RDE24975.1"/>
    </source>
</evidence>
<evidence type="ECO:0000256" key="9">
    <source>
        <dbReference type="ARBA" id="ARBA00023235"/>
    </source>
</evidence>
<evidence type="ECO:0000256" key="4">
    <source>
        <dbReference type="ARBA" id="ARBA00022643"/>
    </source>
</evidence>
<comment type="cofactor">
    <cofactor evidence="1 11">
        <name>FMN</name>
        <dbReference type="ChEBI" id="CHEBI:58210"/>
    </cofactor>
</comment>
<dbReference type="HAMAP" id="MF_00354">
    <property type="entry name" value="Idi_2"/>
    <property type="match status" value="1"/>
</dbReference>
<accession>A0A369WZM2</accession>
<feature type="binding site" evidence="11">
    <location>
        <position position="65"/>
    </location>
    <ligand>
        <name>FMN</name>
        <dbReference type="ChEBI" id="CHEBI:58210"/>
    </ligand>
</feature>
<comment type="caution">
    <text evidence="13">The sequence shown here is derived from an EMBL/GenBank/DDBJ whole genome shotgun (WGS) entry which is preliminary data.</text>
</comment>
<dbReference type="Pfam" id="PF01070">
    <property type="entry name" value="FMN_dh"/>
    <property type="match status" value="2"/>
</dbReference>
<evidence type="ECO:0000256" key="2">
    <source>
        <dbReference type="ARBA" id="ARBA00022490"/>
    </source>
</evidence>
<evidence type="ECO:0000256" key="11">
    <source>
        <dbReference type="HAMAP-Rule" id="MF_00354"/>
    </source>
</evidence>
<feature type="binding site" evidence="11">
    <location>
        <position position="161"/>
    </location>
    <ligand>
        <name>Mg(2+)</name>
        <dbReference type="ChEBI" id="CHEBI:18420"/>
    </ligand>
</feature>
<name>A0A369WZM2_9GAMM</name>
<comment type="catalytic activity">
    <reaction evidence="11">
        <text>isopentenyl diphosphate = dimethylallyl diphosphate</text>
        <dbReference type="Rhea" id="RHEA:23284"/>
        <dbReference type="ChEBI" id="CHEBI:57623"/>
        <dbReference type="ChEBI" id="CHEBI:128769"/>
        <dbReference type="EC" id="5.3.3.2"/>
    </reaction>
</comment>
<dbReference type="EMBL" id="QQOH01000001">
    <property type="protein sequence ID" value="RDE24975.1"/>
    <property type="molecule type" value="Genomic_DNA"/>
</dbReference>
<comment type="subunit">
    <text evidence="10 11">Homooctamer. Dimer of tetramers.</text>
</comment>
<dbReference type="CDD" id="cd02811">
    <property type="entry name" value="IDI-2_FMN"/>
    <property type="match status" value="1"/>
</dbReference>
<feature type="domain" description="FMN-dependent dehydrogenase" evidence="12">
    <location>
        <begin position="176"/>
        <end position="334"/>
    </location>
</feature>
<evidence type="ECO:0000256" key="8">
    <source>
        <dbReference type="ARBA" id="ARBA00023229"/>
    </source>
</evidence>
<dbReference type="AlphaFoldDB" id="A0A369WZM2"/>
<feature type="domain" description="FMN-dependent dehydrogenase" evidence="12">
    <location>
        <begin position="16"/>
        <end position="97"/>
    </location>
</feature>
<feature type="binding site" evidence="11">
    <location>
        <position position="97"/>
    </location>
    <ligand>
        <name>FMN</name>
        <dbReference type="ChEBI" id="CHEBI:58210"/>
    </ligand>
</feature>
<feature type="binding site" evidence="11">
    <location>
        <begin position="66"/>
        <end position="68"/>
    </location>
    <ligand>
        <name>FMN</name>
        <dbReference type="ChEBI" id="CHEBI:58210"/>
    </ligand>
</feature>